<evidence type="ECO:0000259" key="8">
    <source>
        <dbReference type="PROSITE" id="PS50011"/>
    </source>
</evidence>
<evidence type="ECO:0000256" key="7">
    <source>
        <dbReference type="SAM" id="Phobius"/>
    </source>
</evidence>
<dbReference type="PANTHER" id="PTHR43289:SF6">
    <property type="entry name" value="SERINE_THREONINE-PROTEIN KINASE NEKL-3"/>
    <property type="match status" value="1"/>
</dbReference>
<keyword evidence="7" id="KW-0812">Transmembrane</keyword>
<organism evidence="9 10">
    <name type="scientific">Actinocorallia longicatena</name>
    <dbReference type="NCBI Taxonomy" id="111803"/>
    <lineage>
        <taxon>Bacteria</taxon>
        <taxon>Bacillati</taxon>
        <taxon>Actinomycetota</taxon>
        <taxon>Actinomycetes</taxon>
        <taxon>Streptosporangiales</taxon>
        <taxon>Thermomonosporaceae</taxon>
        <taxon>Actinocorallia</taxon>
    </lineage>
</organism>
<dbReference type="Pfam" id="PF00069">
    <property type="entry name" value="Pkinase"/>
    <property type="match status" value="1"/>
</dbReference>
<sequence>MSGRYRLVQALDPAQTLWRARDEVLHRDVTVRQIEDSALDAVRAATVLRHPGLVIVHDVVEQDGRSWVVTELTEGPSLATSGLMDEPQAVAVGLALLDALVSAHALGVVHGGIQPDGVVFTADGQVKLTGFGITRPHEAYTPPEAVTVPASDLWALAATLYTAVEGRVPFADLGALRNGQVTPSLRGRRLGAVLAPLLGPDPAARPDSDLVRRGLRDLLPASRDGRLRLNRIAVALGAAAIVAVVVPAAVFASLPGEPKKTPAALPAANGGPAPGPVVPPRSKEFVSMPDACSLLTDAQAETLVPRHDKPSSYQPGTCNWRSKVSLRPDLPGSLSFDLTIRIELGGGEDAFDQAKRFGGLGGGPVSDLAGLGNEAFLGSGLRGTSVVYRLANVVVTVEYARRGDPNPKMRPVAERGARWSAEALNRV</sequence>
<dbReference type="InterPro" id="IPR000719">
    <property type="entry name" value="Prot_kinase_dom"/>
</dbReference>
<evidence type="ECO:0000313" key="10">
    <source>
        <dbReference type="Proteomes" id="UP001501237"/>
    </source>
</evidence>
<dbReference type="EMBL" id="BAAAUV010000017">
    <property type="protein sequence ID" value="GAA3227694.1"/>
    <property type="molecule type" value="Genomic_DNA"/>
</dbReference>
<evidence type="ECO:0000256" key="5">
    <source>
        <dbReference type="ARBA" id="ARBA00022777"/>
    </source>
</evidence>
<accession>A0ABP6QH14</accession>
<keyword evidence="6" id="KW-0067">ATP-binding</keyword>
<dbReference type="Gene3D" id="1.10.510.10">
    <property type="entry name" value="Transferase(Phosphotransferase) domain 1"/>
    <property type="match status" value="1"/>
</dbReference>
<evidence type="ECO:0000256" key="4">
    <source>
        <dbReference type="ARBA" id="ARBA00022741"/>
    </source>
</evidence>
<evidence type="ECO:0000313" key="9">
    <source>
        <dbReference type="EMBL" id="GAA3227694.1"/>
    </source>
</evidence>
<dbReference type="PANTHER" id="PTHR43289">
    <property type="entry name" value="MITOGEN-ACTIVATED PROTEIN KINASE KINASE KINASE 20-RELATED"/>
    <property type="match status" value="1"/>
</dbReference>
<dbReference type="Gene3D" id="3.30.200.20">
    <property type="entry name" value="Phosphorylase Kinase, domain 1"/>
    <property type="match status" value="1"/>
</dbReference>
<evidence type="ECO:0000256" key="3">
    <source>
        <dbReference type="ARBA" id="ARBA00022679"/>
    </source>
</evidence>
<dbReference type="EC" id="2.7.11.1" evidence="1"/>
<dbReference type="Proteomes" id="UP001501237">
    <property type="component" value="Unassembled WGS sequence"/>
</dbReference>
<keyword evidence="7" id="KW-0472">Membrane</keyword>
<keyword evidence="2" id="KW-0723">Serine/threonine-protein kinase</keyword>
<name>A0ABP6QH14_9ACTN</name>
<keyword evidence="3" id="KW-0808">Transferase</keyword>
<keyword evidence="4" id="KW-0547">Nucleotide-binding</keyword>
<keyword evidence="7" id="KW-1133">Transmembrane helix</keyword>
<feature type="domain" description="Protein kinase" evidence="8">
    <location>
        <begin position="1"/>
        <end position="219"/>
    </location>
</feature>
<comment type="caution">
    <text evidence="9">The sequence shown here is derived from an EMBL/GenBank/DDBJ whole genome shotgun (WGS) entry which is preliminary data.</text>
</comment>
<gene>
    <name evidence="9" type="ORF">GCM10010468_56670</name>
</gene>
<reference evidence="10" key="1">
    <citation type="journal article" date="2019" name="Int. J. Syst. Evol. Microbiol.">
        <title>The Global Catalogue of Microorganisms (GCM) 10K type strain sequencing project: providing services to taxonomists for standard genome sequencing and annotation.</title>
        <authorList>
            <consortium name="The Broad Institute Genomics Platform"/>
            <consortium name="The Broad Institute Genome Sequencing Center for Infectious Disease"/>
            <person name="Wu L."/>
            <person name="Ma J."/>
        </authorList>
    </citation>
    <scope>NUCLEOTIDE SEQUENCE [LARGE SCALE GENOMIC DNA]</scope>
    <source>
        <strain evidence="10">JCM 9377</strain>
    </source>
</reference>
<keyword evidence="5" id="KW-0418">Kinase</keyword>
<dbReference type="SUPFAM" id="SSF56112">
    <property type="entry name" value="Protein kinase-like (PK-like)"/>
    <property type="match status" value="1"/>
</dbReference>
<evidence type="ECO:0000256" key="2">
    <source>
        <dbReference type="ARBA" id="ARBA00022527"/>
    </source>
</evidence>
<evidence type="ECO:0000256" key="6">
    <source>
        <dbReference type="ARBA" id="ARBA00022840"/>
    </source>
</evidence>
<dbReference type="PROSITE" id="PS50011">
    <property type="entry name" value="PROTEIN_KINASE_DOM"/>
    <property type="match status" value="1"/>
</dbReference>
<evidence type="ECO:0000256" key="1">
    <source>
        <dbReference type="ARBA" id="ARBA00012513"/>
    </source>
</evidence>
<feature type="transmembrane region" description="Helical" evidence="7">
    <location>
        <begin position="232"/>
        <end position="254"/>
    </location>
</feature>
<dbReference type="InterPro" id="IPR011009">
    <property type="entry name" value="Kinase-like_dom_sf"/>
</dbReference>
<protein>
    <recommendedName>
        <fullName evidence="1">non-specific serine/threonine protein kinase</fullName>
        <ecNumber evidence="1">2.7.11.1</ecNumber>
    </recommendedName>
</protein>
<proteinExistence type="predicted"/>
<keyword evidence="10" id="KW-1185">Reference proteome</keyword>
<dbReference type="SMART" id="SM00220">
    <property type="entry name" value="S_TKc"/>
    <property type="match status" value="1"/>
</dbReference>